<gene>
    <name evidence="2" type="ORF">SNEC2469_LOCUS27747</name>
</gene>
<dbReference type="OrthoDB" id="426718at2759"/>
<dbReference type="SUPFAM" id="SSF53474">
    <property type="entry name" value="alpha/beta-Hydrolases"/>
    <property type="match status" value="1"/>
</dbReference>
<dbReference type="EMBL" id="CAJNJA010059024">
    <property type="protein sequence ID" value="CAE7866274.1"/>
    <property type="molecule type" value="Genomic_DNA"/>
</dbReference>
<protein>
    <recommendedName>
        <fullName evidence="1">Fungal lipase-type domain-containing protein</fullName>
    </recommendedName>
</protein>
<dbReference type="AlphaFoldDB" id="A0A813AGN2"/>
<feature type="non-terminal residue" evidence="2">
    <location>
        <position position="227"/>
    </location>
</feature>
<keyword evidence="3" id="KW-1185">Reference proteome</keyword>
<feature type="domain" description="Fungal lipase-type" evidence="1">
    <location>
        <begin position="107"/>
        <end position="222"/>
    </location>
</feature>
<reference evidence="2" key="1">
    <citation type="submission" date="2021-02" db="EMBL/GenBank/DDBJ databases">
        <authorList>
            <person name="Dougan E. K."/>
            <person name="Rhodes N."/>
            <person name="Thang M."/>
            <person name="Chan C."/>
        </authorList>
    </citation>
    <scope>NUCLEOTIDE SEQUENCE</scope>
</reference>
<evidence type="ECO:0000259" key="1">
    <source>
        <dbReference type="Pfam" id="PF01764"/>
    </source>
</evidence>
<accession>A0A813AGN2</accession>
<sequence length="227" mass="25147">VTIPTVQEAESLKNALAKLHQSAAGDLYGIGPAEEPIASLAIRFAMLAYGRNDAHGHSVRAFTFGNDTEISMLEFQFKSWFHANGSVDDAAHLVAYLVKVKGGMGVVLSYKGSTNRKDWQANLDSGSEFFRDSPELPKSLKHARVEVHHGFKWHKTSLDLRMNMFMMEPVEKILRSWGVPERKLHRPFKEFLYPGAWKWCISIGHSLGGAMSAMAALDIAVDSGSSQ</sequence>
<evidence type="ECO:0000313" key="2">
    <source>
        <dbReference type="EMBL" id="CAE7866274.1"/>
    </source>
</evidence>
<comment type="caution">
    <text evidence="2">The sequence shown here is derived from an EMBL/GenBank/DDBJ whole genome shotgun (WGS) entry which is preliminary data.</text>
</comment>
<organism evidence="2 3">
    <name type="scientific">Symbiodinium necroappetens</name>
    <dbReference type="NCBI Taxonomy" id="1628268"/>
    <lineage>
        <taxon>Eukaryota</taxon>
        <taxon>Sar</taxon>
        <taxon>Alveolata</taxon>
        <taxon>Dinophyceae</taxon>
        <taxon>Suessiales</taxon>
        <taxon>Symbiodiniaceae</taxon>
        <taxon>Symbiodinium</taxon>
    </lineage>
</organism>
<dbReference type="Pfam" id="PF01764">
    <property type="entry name" value="Lipase_3"/>
    <property type="match status" value="1"/>
</dbReference>
<evidence type="ECO:0000313" key="3">
    <source>
        <dbReference type="Proteomes" id="UP000601435"/>
    </source>
</evidence>
<dbReference type="Gene3D" id="3.40.50.1820">
    <property type="entry name" value="alpha/beta hydrolase"/>
    <property type="match status" value="1"/>
</dbReference>
<dbReference type="GO" id="GO:0006629">
    <property type="term" value="P:lipid metabolic process"/>
    <property type="evidence" value="ECO:0007669"/>
    <property type="project" value="InterPro"/>
</dbReference>
<proteinExistence type="predicted"/>
<feature type="non-terminal residue" evidence="2">
    <location>
        <position position="1"/>
    </location>
</feature>
<dbReference type="Proteomes" id="UP000601435">
    <property type="component" value="Unassembled WGS sequence"/>
</dbReference>
<dbReference type="InterPro" id="IPR002921">
    <property type="entry name" value="Fungal_lipase-type"/>
</dbReference>
<dbReference type="InterPro" id="IPR029058">
    <property type="entry name" value="AB_hydrolase_fold"/>
</dbReference>
<name>A0A813AGN2_9DINO</name>